<proteinExistence type="predicted"/>
<feature type="region of interest" description="Disordered" evidence="1">
    <location>
        <begin position="171"/>
        <end position="195"/>
    </location>
</feature>
<evidence type="ECO:0000313" key="2">
    <source>
        <dbReference type="EMBL" id="KAF7193210.1"/>
    </source>
</evidence>
<comment type="caution">
    <text evidence="2">The sequence shown here is derived from an EMBL/GenBank/DDBJ whole genome shotgun (WGS) entry which is preliminary data.</text>
</comment>
<evidence type="ECO:0000256" key="1">
    <source>
        <dbReference type="SAM" id="MobiDB-lite"/>
    </source>
</evidence>
<gene>
    <name evidence="2" type="ORF">HII31_05436</name>
</gene>
<reference evidence="2" key="1">
    <citation type="submission" date="2020-04" db="EMBL/GenBank/DDBJ databases">
        <title>Draft genome resource of the tomato pathogen Pseudocercospora fuligena.</title>
        <authorList>
            <person name="Zaccaron A."/>
        </authorList>
    </citation>
    <scope>NUCLEOTIDE SEQUENCE</scope>
    <source>
        <strain evidence="2">PF001</strain>
    </source>
</reference>
<protein>
    <recommendedName>
        <fullName evidence="4">C2H2-type domain-containing protein</fullName>
    </recommendedName>
</protein>
<name>A0A8H6VIU1_9PEZI</name>
<dbReference type="AlphaFoldDB" id="A0A8H6VIU1"/>
<keyword evidence="3" id="KW-1185">Reference proteome</keyword>
<evidence type="ECO:0000313" key="3">
    <source>
        <dbReference type="Proteomes" id="UP000660729"/>
    </source>
</evidence>
<organism evidence="2 3">
    <name type="scientific">Pseudocercospora fuligena</name>
    <dbReference type="NCBI Taxonomy" id="685502"/>
    <lineage>
        <taxon>Eukaryota</taxon>
        <taxon>Fungi</taxon>
        <taxon>Dikarya</taxon>
        <taxon>Ascomycota</taxon>
        <taxon>Pezizomycotina</taxon>
        <taxon>Dothideomycetes</taxon>
        <taxon>Dothideomycetidae</taxon>
        <taxon>Mycosphaerellales</taxon>
        <taxon>Mycosphaerellaceae</taxon>
        <taxon>Pseudocercospora</taxon>
    </lineage>
</organism>
<sequence>MPTKTVTPERRLELMNQRNSFPRVGKGFQCTETGCKFHSKPMATKYPEKMQAHYQEAHVPGGKVELLCSETYCPSVVGTFNSWKCHPIYHKDILCPVPACGTEERSDLMLDHLRNIHTIPLPSATERDVRFYKDCEKITRTWEERQNVQGFDYHFYEKRLGLIFDAEEHIGTSDDSSTADTLQEDQDVDGSNDNSYAELHERDETPISGAQTLMPAHPSHPMGYTSTGKKSGPPQVLRDFLSAQFTGPDDLREADLYQTFTGPFFVGSFVNKRLFRRYIPEYTNSPSYNCFMLASSIMWLAKIDTSTTLDECLDRQLQVAKNLGDDDMYFLQYRSKSNDAFYDFLYGLYVKVRIDSEHEWFTRPGSQKLAQLVYNLSGGKEQDGTYRYHLKSQNMLALVEEREIDKTELTNSVWNDALEAWLKNYGETQHQTLGDYLCEIVEREVRRIKVET</sequence>
<evidence type="ECO:0008006" key="4">
    <source>
        <dbReference type="Google" id="ProtNLM"/>
    </source>
</evidence>
<dbReference type="Proteomes" id="UP000660729">
    <property type="component" value="Unassembled WGS sequence"/>
</dbReference>
<feature type="region of interest" description="Disordered" evidence="1">
    <location>
        <begin position="209"/>
        <end position="233"/>
    </location>
</feature>
<dbReference type="OrthoDB" id="6077919at2759"/>
<dbReference type="EMBL" id="JABCIY010000091">
    <property type="protein sequence ID" value="KAF7193210.1"/>
    <property type="molecule type" value="Genomic_DNA"/>
</dbReference>
<accession>A0A8H6VIU1</accession>